<reference evidence="2" key="1">
    <citation type="submission" date="2019-03" db="EMBL/GenBank/DDBJ databases">
        <title>WGS assembly of Setaria viridis.</title>
        <authorList>
            <person name="Huang P."/>
            <person name="Jenkins J."/>
            <person name="Grimwood J."/>
            <person name="Barry K."/>
            <person name="Healey A."/>
            <person name="Mamidi S."/>
            <person name="Sreedasyam A."/>
            <person name="Shu S."/>
            <person name="Feldman M."/>
            <person name="Wu J."/>
            <person name="Yu Y."/>
            <person name="Chen C."/>
            <person name="Johnson J."/>
            <person name="Rokhsar D."/>
            <person name="Baxter I."/>
            <person name="Schmutz J."/>
            <person name="Brutnell T."/>
            <person name="Kellogg E."/>
        </authorList>
    </citation>
    <scope>NUCLEOTIDE SEQUENCE [LARGE SCALE GENOMIC DNA]</scope>
</reference>
<dbReference type="EMBL" id="CM016554">
    <property type="protein sequence ID" value="TKW28203.1"/>
    <property type="molecule type" value="Genomic_DNA"/>
</dbReference>
<accession>A0A4U6VJA6</accession>
<feature type="chain" id="PRO_5020270417" evidence="1">
    <location>
        <begin position="19"/>
        <end position="54"/>
    </location>
</feature>
<name>A0A4U6VJA6_SETVI</name>
<dbReference type="AlphaFoldDB" id="A0A4U6VJA6"/>
<organism evidence="2 3">
    <name type="scientific">Setaria viridis</name>
    <name type="common">Green bristlegrass</name>
    <name type="synonym">Setaria italica subsp. viridis</name>
    <dbReference type="NCBI Taxonomy" id="4556"/>
    <lineage>
        <taxon>Eukaryota</taxon>
        <taxon>Viridiplantae</taxon>
        <taxon>Streptophyta</taxon>
        <taxon>Embryophyta</taxon>
        <taxon>Tracheophyta</taxon>
        <taxon>Spermatophyta</taxon>
        <taxon>Magnoliopsida</taxon>
        <taxon>Liliopsida</taxon>
        <taxon>Poales</taxon>
        <taxon>Poaceae</taxon>
        <taxon>PACMAD clade</taxon>
        <taxon>Panicoideae</taxon>
        <taxon>Panicodae</taxon>
        <taxon>Paniceae</taxon>
        <taxon>Cenchrinae</taxon>
        <taxon>Setaria</taxon>
    </lineage>
</organism>
<sequence length="54" mass="6346">MPVLKMQVLMFGLYFINGVPFKQTACVDILLRSSMHFQLPIRVITFRSNKRLVF</sequence>
<evidence type="ECO:0000256" key="1">
    <source>
        <dbReference type="SAM" id="SignalP"/>
    </source>
</evidence>
<dbReference type="Proteomes" id="UP000298652">
    <property type="component" value="Chromosome 3"/>
</dbReference>
<keyword evidence="3" id="KW-1185">Reference proteome</keyword>
<proteinExistence type="predicted"/>
<evidence type="ECO:0000313" key="2">
    <source>
        <dbReference type="EMBL" id="TKW28203.1"/>
    </source>
</evidence>
<protein>
    <submittedName>
        <fullName evidence="2">Uncharacterized protein</fullName>
    </submittedName>
</protein>
<gene>
    <name evidence="2" type="ORF">SEVIR_3G322603v2</name>
</gene>
<evidence type="ECO:0000313" key="3">
    <source>
        <dbReference type="Proteomes" id="UP000298652"/>
    </source>
</evidence>
<feature type="signal peptide" evidence="1">
    <location>
        <begin position="1"/>
        <end position="18"/>
    </location>
</feature>
<dbReference type="Gramene" id="TKW28203">
    <property type="protein sequence ID" value="TKW28203"/>
    <property type="gene ID" value="SEVIR_3G322603v2"/>
</dbReference>
<keyword evidence="1" id="KW-0732">Signal</keyword>